<keyword evidence="2" id="KW-1185">Reference proteome</keyword>
<dbReference type="GO" id="GO:0016705">
    <property type="term" value="F:oxidoreductase activity, acting on paired donors, with incorporation or reduction of molecular oxygen"/>
    <property type="evidence" value="ECO:0007669"/>
    <property type="project" value="InterPro"/>
</dbReference>
<dbReference type="HOGENOM" id="CLU_2747019_0_0_1"/>
<reference evidence="2" key="2">
    <citation type="submission" date="2015-01" db="EMBL/GenBank/DDBJ databases">
        <title>Evolutionary Origins and Diversification of the Mycorrhizal Mutualists.</title>
        <authorList>
            <consortium name="DOE Joint Genome Institute"/>
            <consortium name="Mycorrhizal Genomics Consortium"/>
            <person name="Kohler A."/>
            <person name="Kuo A."/>
            <person name="Nagy L.G."/>
            <person name="Floudas D."/>
            <person name="Copeland A."/>
            <person name="Barry K.W."/>
            <person name="Cichocki N."/>
            <person name="Veneault-Fourrey C."/>
            <person name="LaButti K."/>
            <person name="Lindquist E.A."/>
            <person name="Lipzen A."/>
            <person name="Lundell T."/>
            <person name="Morin E."/>
            <person name="Murat C."/>
            <person name="Riley R."/>
            <person name="Ohm R."/>
            <person name="Sun H."/>
            <person name="Tunlid A."/>
            <person name="Henrissat B."/>
            <person name="Grigoriev I.V."/>
            <person name="Hibbett D.S."/>
            <person name="Martin F."/>
        </authorList>
    </citation>
    <scope>NUCLEOTIDE SEQUENCE [LARGE SCALE GENOMIC DNA]</scope>
    <source>
        <strain evidence="2">ATCC 200175</strain>
    </source>
</reference>
<dbReference type="OrthoDB" id="2789670at2759"/>
<gene>
    <name evidence="1" type="ORF">PAXINDRAFT_23268</name>
</gene>
<organism evidence="1 2">
    <name type="scientific">Paxillus involutus ATCC 200175</name>
    <dbReference type="NCBI Taxonomy" id="664439"/>
    <lineage>
        <taxon>Eukaryota</taxon>
        <taxon>Fungi</taxon>
        <taxon>Dikarya</taxon>
        <taxon>Basidiomycota</taxon>
        <taxon>Agaricomycotina</taxon>
        <taxon>Agaricomycetes</taxon>
        <taxon>Agaricomycetidae</taxon>
        <taxon>Boletales</taxon>
        <taxon>Paxilineae</taxon>
        <taxon>Paxillaceae</taxon>
        <taxon>Paxillus</taxon>
    </lineage>
</organism>
<proteinExistence type="predicted"/>
<dbReference type="AlphaFoldDB" id="A0A0C9TCJ8"/>
<evidence type="ECO:0008006" key="3">
    <source>
        <dbReference type="Google" id="ProtNLM"/>
    </source>
</evidence>
<accession>A0A0C9TCJ8</accession>
<name>A0A0C9TCJ8_PAXIN</name>
<reference evidence="1 2" key="1">
    <citation type="submission" date="2014-06" db="EMBL/GenBank/DDBJ databases">
        <authorList>
            <consortium name="DOE Joint Genome Institute"/>
            <person name="Kuo A."/>
            <person name="Kohler A."/>
            <person name="Nagy L.G."/>
            <person name="Floudas D."/>
            <person name="Copeland A."/>
            <person name="Barry K.W."/>
            <person name="Cichocki N."/>
            <person name="Veneault-Fourrey C."/>
            <person name="LaButti K."/>
            <person name="Lindquist E.A."/>
            <person name="Lipzen A."/>
            <person name="Lundell T."/>
            <person name="Morin E."/>
            <person name="Murat C."/>
            <person name="Sun H."/>
            <person name="Tunlid A."/>
            <person name="Henrissat B."/>
            <person name="Grigoriev I.V."/>
            <person name="Hibbett D.S."/>
            <person name="Martin F."/>
            <person name="Nordberg H.P."/>
            <person name="Cantor M.N."/>
            <person name="Hua S.X."/>
        </authorList>
    </citation>
    <scope>NUCLEOTIDE SEQUENCE [LARGE SCALE GENOMIC DNA]</scope>
    <source>
        <strain evidence="1 2">ATCC 200175</strain>
    </source>
</reference>
<dbReference type="GO" id="GO:0004497">
    <property type="term" value="F:monooxygenase activity"/>
    <property type="evidence" value="ECO:0007669"/>
    <property type="project" value="InterPro"/>
</dbReference>
<dbReference type="GO" id="GO:0020037">
    <property type="term" value="F:heme binding"/>
    <property type="evidence" value="ECO:0007669"/>
    <property type="project" value="InterPro"/>
</dbReference>
<dbReference type="GO" id="GO:0005506">
    <property type="term" value="F:iron ion binding"/>
    <property type="evidence" value="ECO:0007669"/>
    <property type="project" value="InterPro"/>
</dbReference>
<dbReference type="InterPro" id="IPR036396">
    <property type="entry name" value="Cyt_P450_sf"/>
</dbReference>
<dbReference type="Proteomes" id="UP000053647">
    <property type="component" value="Unassembled WGS sequence"/>
</dbReference>
<dbReference type="Gene3D" id="1.10.630.10">
    <property type="entry name" value="Cytochrome P450"/>
    <property type="match status" value="1"/>
</dbReference>
<protein>
    <recommendedName>
        <fullName evidence="3">Cytochrome P450</fullName>
    </recommendedName>
</protein>
<dbReference type="EMBL" id="KN820612">
    <property type="protein sequence ID" value="KIJ05942.1"/>
    <property type="molecule type" value="Genomic_DNA"/>
</dbReference>
<sequence>FKAERLLNSDGTLNHDTVSYAFGFGSSICLDRQFADGSLSSGIAMIISVLAVFEFQDRQPHFTEPRWISGI</sequence>
<evidence type="ECO:0000313" key="1">
    <source>
        <dbReference type="EMBL" id="KIJ05942.1"/>
    </source>
</evidence>
<evidence type="ECO:0000313" key="2">
    <source>
        <dbReference type="Proteomes" id="UP000053647"/>
    </source>
</evidence>
<feature type="non-terminal residue" evidence="1">
    <location>
        <position position="71"/>
    </location>
</feature>
<feature type="non-terminal residue" evidence="1">
    <location>
        <position position="1"/>
    </location>
</feature>